<dbReference type="AlphaFoldDB" id="A0A8T2N2P6"/>
<dbReference type="Proteomes" id="UP000824540">
    <property type="component" value="Unassembled WGS sequence"/>
</dbReference>
<proteinExistence type="predicted"/>
<evidence type="ECO:0000256" key="1">
    <source>
        <dbReference type="SAM" id="MobiDB-lite"/>
    </source>
</evidence>
<evidence type="ECO:0000313" key="2">
    <source>
        <dbReference type="EMBL" id="KAG9332108.1"/>
    </source>
</evidence>
<feature type="region of interest" description="Disordered" evidence="1">
    <location>
        <begin position="31"/>
        <end position="78"/>
    </location>
</feature>
<dbReference type="EMBL" id="JAFBMS010000258">
    <property type="protein sequence ID" value="KAG9332108.1"/>
    <property type="molecule type" value="Genomic_DNA"/>
</dbReference>
<keyword evidence="3" id="KW-1185">Reference proteome</keyword>
<protein>
    <submittedName>
        <fullName evidence="2">Uncharacterized protein</fullName>
    </submittedName>
</protein>
<accession>A0A8T2N2P6</accession>
<organism evidence="2 3">
    <name type="scientific">Albula glossodonta</name>
    <name type="common">roundjaw bonefish</name>
    <dbReference type="NCBI Taxonomy" id="121402"/>
    <lineage>
        <taxon>Eukaryota</taxon>
        <taxon>Metazoa</taxon>
        <taxon>Chordata</taxon>
        <taxon>Craniata</taxon>
        <taxon>Vertebrata</taxon>
        <taxon>Euteleostomi</taxon>
        <taxon>Actinopterygii</taxon>
        <taxon>Neopterygii</taxon>
        <taxon>Teleostei</taxon>
        <taxon>Albuliformes</taxon>
        <taxon>Albulidae</taxon>
        <taxon>Albula</taxon>
    </lineage>
</organism>
<evidence type="ECO:0000313" key="3">
    <source>
        <dbReference type="Proteomes" id="UP000824540"/>
    </source>
</evidence>
<name>A0A8T2N2P6_9TELE</name>
<sequence length="78" mass="8428">MCVGVNPLSVRTGGTRKGSAAAASHSVMYCAPPSSSPSPLLHHQRRQASLCRSASHRTSRPGERLQTPNRYGVTEDRR</sequence>
<reference evidence="2" key="1">
    <citation type="thesis" date="2021" institute="BYU ScholarsArchive" country="Provo, UT, USA">
        <title>Applications of and Algorithms for Genome Assembly and Genomic Analyses with an Emphasis on Marine Teleosts.</title>
        <authorList>
            <person name="Pickett B.D."/>
        </authorList>
    </citation>
    <scope>NUCLEOTIDE SEQUENCE</scope>
    <source>
        <strain evidence="2">HI-2016</strain>
    </source>
</reference>
<gene>
    <name evidence="2" type="ORF">JZ751_015884</name>
</gene>
<comment type="caution">
    <text evidence="2">The sequence shown here is derived from an EMBL/GenBank/DDBJ whole genome shotgun (WGS) entry which is preliminary data.</text>
</comment>